<evidence type="ECO:0000256" key="5">
    <source>
        <dbReference type="ARBA" id="ARBA00022962"/>
    </source>
</evidence>
<sequence length="207" mass="23131">MKKILLIDYKLGNHQSVANTLTFLGYDFLISNSPADIKRAQAYILPGVGAFPEAMKNLKAIGIVDVLAHEVIKRKKPILGVCLGMQILANDSVENGFHKGLGWVSGHVAKVPPGQEIRVPHVGWNNIHAVSKNPLFSRVSSNTNFYFDHSYHFVCNNKFVAATFIYGHKMIAAIQKDNIFGVQFHPEKSQNNGLRIYRSFFNYCGIN</sequence>
<dbReference type="GO" id="GO:0000107">
    <property type="term" value="F:imidazoleglycerol-phosphate synthase activity"/>
    <property type="evidence" value="ECO:0007669"/>
    <property type="project" value="UniProtKB-UniRule"/>
</dbReference>
<name>A0A1F5G943_9BACT</name>
<feature type="active site" evidence="10 11">
    <location>
        <position position="185"/>
    </location>
</feature>
<dbReference type="InterPro" id="IPR010139">
    <property type="entry name" value="Imidazole-glycPsynth_HisH"/>
</dbReference>
<proteinExistence type="inferred from homology"/>
<keyword evidence="5 10" id="KW-0315">Glutamine amidotransferase</keyword>
<evidence type="ECO:0000256" key="10">
    <source>
        <dbReference type="HAMAP-Rule" id="MF_00278"/>
    </source>
</evidence>
<comment type="catalytic activity">
    <reaction evidence="9 10">
        <text>L-glutamine + H2O = L-glutamate + NH4(+)</text>
        <dbReference type="Rhea" id="RHEA:15889"/>
        <dbReference type="ChEBI" id="CHEBI:15377"/>
        <dbReference type="ChEBI" id="CHEBI:28938"/>
        <dbReference type="ChEBI" id="CHEBI:29985"/>
        <dbReference type="ChEBI" id="CHEBI:58359"/>
        <dbReference type="EC" id="3.5.1.2"/>
    </reaction>
</comment>
<evidence type="ECO:0000256" key="9">
    <source>
        <dbReference type="ARBA" id="ARBA00049534"/>
    </source>
</evidence>
<protein>
    <recommendedName>
        <fullName evidence="10">Imidazole glycerol phosphate synthase subunit HisH</fullName>
        <ecNumber evidence="10">4.3.2.10</ecNumber>
    </recommendedName>
    <alternativeName>
        <fullName evidence="10">IGP synthase glutaminase subunit</fullName>
        <ecNumber evidence="10">3.5.1.2</ecNumber>
    </alternativeName>
    <alternativeName>
        <fullName evidence="10">IGP synthase subunit HisH</fullName>
    </alternativeName>
    <alternativeName>
        <fullName evidence="10">ImGP synthase subunit HisH</fullName>
        <shortName evidence="10">IGPS subunit HisH</shortName>
    </alternativeName>
</protein>
<feature type="domain" description="Glutamine amidotransferase" evidence="12">
    <location>
        <begin position="5"/>
        <end position="199"/>
    </location>
</feature>
<evidence type="ECO:0000256" key="11">
    <source>
        <dbReference type="PIRSR" id="PIRSR000495-1"/>
    </source>
</evidence>
<evidence type="ECO:0000256" key="1">
    <source>
        <dbReference type="ARBA" id="ARBA00005091"/>
    </source>
</evidence>
<keyword evidence="7 10" id="KW-0456">Lyase</keyword>
<dbReference type="NCBIfam" id="TIGR01855">
    <property type="entry name" value="IMP_synth_hisH"/>
    <property type="match status" value="1"/>
</dbReference>
<comment type="pathway">
    <text evidence="1 10">Amino-acid biosynthesis; L-histidine biosynthesis; L-histidine from 5-phospho-alpha-D-ribose 1-diphosphate: step 5/9.</text>
</comment>
<evidence type="ECO:0000313" key="13">
    <source>
        <dbReference type="EMBL" id="OGD88359.1"/>
    </source>
</evidence>
<dbReference type="Gene3D" id="3.40.50.880">
    <property type="match status" value="1"/>
</dbReference>
<comment type="subunit">
    <text evidence="2 10">Heterodimer of HisH and HisF.</text>
</comment>
<keyword evidence="13" id="KW-0808">Transferase</keyword>
<dbReference type="GO" id="GO:0005737">
    <property type="term" value="C:cytoplasm"/>
    <property type="evidence" value="ECO:0007669"/>
    <property type="project" value="UniProtKB-SubCell"/>
</dbReference>
<evidence type="ECO:0000313" key="14">
    <source>
        <dbReference type="Proteomes" id="UP000178577"/>
    </source>
</evidence>
<comment type="function">
    <text evidence="10">IGPS catalyzes the conversion of PRFAR and glutamine to IGP, AICAR and glutamate. The HisH subunit catalyzes the hydrolysis of glutamine to glutamate and ammonia as part of the synthesis of IGP and AICAR. The resulting ammonia molecule is channeled to the active site of HisF.</text>
</comment>
<evidence type="ECO:0000256" key="6">
    <source>
        <dbReference type="ARBA" id="ARBA00023102"/>
    </source>
</evidence>
<organism evidence="13 14">
    <name type="scientific">Candidatus Curtissbacteria bacterium RIFCSPHIGHO2_01_FULL_40_12</name>
    <dbReference type="NCBI Taxonomy" id="1797710"/>
    <lineage>
        <taxon>Bacteria</taxon>
        <taxon>Candidatus Curtissiibacteriota</taxon>
    </lineage>
</organism>
<comment type="subcellular location">
    <subcellularLocation>
        <location evidence="10">Cytoplasm</location>
    </subcellularLocation>
</comment>
<accession>A0A1F5G943</accession>
<dbReference type="SUPFAM" id="SSF52317">
    <property type="entry name" value="Class I glutamine amidotransferase-like"/>
    <property type="match status" value="1"/>
</dbReference>
<evidence type="ECO:0000256" key="2">
    <source>
        <dbReference type="ARBA" id="ARBA00011152"/>
    </source>
</evidence>
<dbReference type="PANTHER" id="PTHR42701">
    <property type="entry name" value="IMIDAZOLE GLYCEROL PHOSPHATE SYNTHASE SUBUNIT HISH"/>
    <property type="match status" value="1"/>
</dbReference>
<keyword evidence="3 10" id="KW-0028">Amino-acid biosynthesis</keyword>
<feature type="active site" description="Nucleophile" evidence="10 11">
    <location>
        <position position="82"/>
    </location>
</feature>
<evidence type="ECO:0000256" key="4">
    <source>
        <dbReference type="ARBA" id="ARBA00022801"/>
    </source>
</evidence>
<evidence type="ECO:0000256" key="3">
    <source>
        <dbReference type="ARBA" id="ARBA00022605"/>
    </source>
</evidence>
<dbReference type="PANTHER" id="PTHR42701:SF1">
    <property type="entry name" value="IMIDAZOLE GLYCEROL PHOSPHATE SYNTHASE SUBUNIT HISH"/>
    <property type="match status" value="1"/>
</dbReference>
<dbReference type="HAMAP" id="MF_00278">
    <property type="entry name" value="HisH"/>
    <property type="match status" value="1"/>
</dbReference>
<dbReference type="EC" id="4.3.2.10" evidence="10"/>
<dbReference type="PIRSF" id="PIRSF000495">
    <property type="entry name" value="Amidotransf_hisH"/>
    <property type="match status" value="1"/>
</dbReference>
<keyword evidence="6 10" id="KW-0368">Histidine biosynthesis</keyword>
<gene>
    <name evidence="10" type="primary">hisH</name>
    <name evidence="13" type="ORF">A2693_02685</name>
</gene>
<comment type="catalytic activity">
    <reaction evidence="8 10">
        <text>5-[(5-phospho-1-deoxy-D-ribulos-1-ylimino)methylamino]-1-(5-phospho-beta-D-ribosyl)imidazole-4-carboxamide + L-glutamine = D-erythro-1-(imidazol-4-yl)glycerol 3-phosphate + 5-amino-1-(5-phospho-beta-D-ribosyl)imidazole-4-carboxamide + L-glutamate + H(+)</text>
        <dbReference type="Rhea" id="RHEA:24793"/>
        <dbReference type="ChEBI" id="CHEBI:15378"/>
        <dbReference type="ChEBI" id="CHEBI:29985"/>
        <dbReference type="ChEBI" id="CHEBI:58278"/>
        <dbReference type="ChEBI" id="CHEBI:58359"/>
        <dbReference type="ChEBI" id="CHEBI:58475"/>
        <dbReference type="ChEBI" id="CHEBI:58525"/>
        <dbReference type="EC" id="4.3.2.10"/>
    </reaction>
</comment>
<keyword evidence="10" id="KW-0963">Cytoplasm</keyword>
<dbReference type="InterPro" id="IPR017926">
    <property type="entry name" value="GATASE"/>
</dbReference>
<dbReference type="InterPro" id="IPR029062">
    <property type="entry name" value="Class_I_gatase-like"/>
</dbReference>
<feature type="active site" evidence="10 11">
    <location>
        <position position="187"/>
    </location>
</feature>
<dbReference type="UniPathway" id="UPA00031">
    <property type="reaction ID" value="UER00010"/>
</dbReference>
<dbReference type="Proteomes" id="UP000178577">
    <property type="component" value="Unassembled WGS sequence"/>
</dbReference>
<dbReference type="GO" id="GO:0000105">
    <property type="term" value="P:L-histidine biosynthetic process"/>
    <property type="evidence" value="ECO:0007669"/>
    <property type="project" value="UniProtKB-UniRule"/>
</dbReference>
<evidence type="ECO:0000256" key="7">
    <source>
        <dbReference type="ARBA" id="ARBA00023239"/>
    </source>
</evidence>
<dbReference type="PROSITE" id="PS51273">
    <property type="entry name" value="GATASE_TYPE_1"/>
    <property type="match status" value="1"/>
</dbReference>
<dbReference type="EC" id="3.5.1.2" evidence="10"/>
<dbReference type="CDD" id="cd01748">
    <property type="entry name" value="GATase1_IGP_Synthase"/>
    <property type="match status" value="1"/>
</dbReference>
<dbReference type="EMBL" id="MFAY01000041">
    <property type="protein sequence ID" value="OGD88359.1"/>
    <property type="molecule type" value="Genomic_DNA"/>
</dbReference>
<reference evidence="13 14" key="1">
    <citation type="journal article" date="2016" name="Nat. Commun.">
        <title>Thousands of microbial genomes shed light on interconnected biogeochemical processes in an aquifer system.</title>
        <authorList>
            <person name="Anantharaman K."/>
            <person name="Brown C.T."/>
            <person name="Hug L.A."/>
            <person name="Sharon I."/>
            <person name="Castelle C.J."/>
            <person name="Probst A.J."/>
            <person name="Thomas B.C."/>
            <person name="Singh A."/>
            <person name="Wilkins M.J."/>
            <person name="Karaoz U."/>
            <person name="Brodie E.L."/>
            <person name="Williams K.H."/>
            <person name="Hubbard S.S."/>
            <person name="Banfield J.F."/>
        </authorList>
    </citation>
    <scope>NUCLEOTIDE SEQUENCE [LARGE SCALE GENOMIC DNA]</scope>
</reference>
<dbReference type="AlphaFoldDB" id="A0A1F5G943"/>
<dbReference type="Pfam" id="PF00117">
    <property type="entry name" value="GATase"/>
    <property type="match status" value="1"/>
</dbReference>
<evidence type="ECO:0000259" key="12">
    <source>
        <dbReference type="Pfam" id="PF00117"/>
    </source>
</evidence>
<dbReference type="GO" id="GO:0004359">
    <property type="term" value="F:glutaminase activity"/>
    <property type="evidence" value="ECO:0007669"/>
    <property type="project" value="UniProtKB-EC"/>
</dbReference>
<comment type="caution">
    <text evidence="13">The sequence shown here is derived from an EMBL/GenBank/DDBJ whole genome shotgun (WGS) entry which is preliminary data.</text>
</comment>
<keyword evidence="4 10" id="KW-0378">Hydrolase</keyword>
<evidence type="ECO:0000256" key="8">
    <source>
        <dbReference type="ARBA" id="ARBA00047838"/>
    </source>
</evidence>
<dbReference type="GO" id="GO:0016829">
    <property type="term" value="F:lyase activity"/>
    <property type="evidence" value="ECO:0007669"/>
    <property type="project" value="UniProtKB-KW"/>
</dbReference>